<name>A0ABZ1RUT7_9ACTN</name>
<organism evidence="2 3">
    <name type="scientific">Streptomyces goshikiensis</name>
    <dbReference type="NCBI Taxonomy" id="1942"/>
    <lineage>
        <taxon>Bacteria</taxon>
        <taxon>Bacillati</taxon>
        <taxon>Actinomycetota</taxon>
        <taxon>Actinomycetes</taxon>
        <taxon>Kitasatosporales</taxon>
        <taxon>Streptomycetaceae</taxon>
        <taxon>Streptomyces</taxon>
    </lineage>
</organism>
<sequence>MPRTPRKLRPADRTDREHVLTLLGRIAAGAVSGAVRALTAWLLDR</sequence>
<proteinExistence type="predicted"/>
<dbReference type="Proteomes" id="UP001432075">
    <property type="component" value="Chromosome"/>
</dbReference>
<protein>
    <submittedName>
        <fullName evidence="2">Uncharacterized protein</fullName>
    </submittedName>
</protein>
<evidence type="ECO:0000313" key="3">
    <source>
        <dbReference type="Proteomes" id="UP001432075"/>
    </source>
</evidence>
<dbReference type="RefSeq" id="WP_158074266.1">
    <property type="nucleotide sequence ID" value="NZ_CP108057.1"/>
</dbReference>
<evidence type="ECO:0000256" key="1">
    <source>
        <dbReference type="SAM" id="Phobius"/>
    </source>
</evidence>
<keyword evidence="3" id="KW-1185">Reference proteome</keyword>
<keyword evidence="1" id="KW-0812">Transmembrane</keyword>
<dbReference type="EMBL" id="CP108057">
    <property type="protein sequence ID" value="WUO50280.1"/>
    <property type="molecule type" value="Genomic_DNA"/>
</dbReference>
<feature type="transmembrane region" description="Helical" evidence="1">
    <location>
        <begin position="20"/>
        <end position="43"/>
    </location>
</feature>
<accession>A0ABZ1RUT7</accession>
<reference evidence="2" key="1">
    <citation type="submission" date="2022-10" db="EMBL/GenBank/DDBJ databases">
        <title>The complete genomes of actinobacterial strains from the NBC collection.</title>
        <authorList>
            <person name="Joergensen T.S."/>
            <person name="Alvarez Arevalo M."/>
            <person name="Sterndorff E.B."/>
            <person name="Faurdal D."/>
            <person name="Vuksanovic O."/>
            <person name="Mourched A.-S."/>
            <person name="Charusanti P."/>
            <person name="Shaw S."/>
            <person name="Blin K."/>
            <person name="Weber T."/>
        </authorList>
    </citation>
    <scope>NUCLEOTIDE SEQUENCE</scope>
    <source>
        <strain evidence="2">NBC_00283</strain>
    </source>
</reference>
<keyword evidence="1" id="KW-0472">Membrane</keyword>
<gene>
    <name evidence="2" type="ORF">OHU17_33045</name>
</gene>
<evidence type="ECO:0000313" key="2">
    <source>
        <dbReference type="EMBL" id="WUO50280.1"/>
    </source>
</evidence>
<keyword evidence="1" id="KW-1133">Transmembrane helix</keyword>